<feature type="region of interest" description="Disordered" evidence="1">
    <location>
        <begin position="1"/>
        <end position="203"/>
    </location>
</feature>
<name>A0A1J5P5Y7_9ZZZZ</name>
<comment type="caution">
    <text evidence="2">The sequence shown here is derived from an EMBL/GenBank/DDBJ whole genome shotgun (WGS) entry which is preliminary data.</text>
</comment>
<feature type="compositionally biased region" description="Basic and acidic residues" evidence="1">
    <location>
        <begin position="169"/>
        <end position="183"/>
    </location>
</feature>
<reference evidence="2" key="1">
    <citation type="submission" date="2016-10" db="EMBL/GenBank/DDBJ databases">
        <title>Sequence of Gallionella enrichment culture.</title>
        <authorList>
            <person name="Poehlein A."/>
            <person name="Muehling M."/>
            <person name="Daniel R."/>
        </authorList>
    </citation>
    <scope>NUCLEOTIDE SEQUENCE</scope>
</reference>
<evidence type="ECO:0000313" key="2">
    <source>
        <dbReference type="EMBL" id="OIQ63231.1"/>
    </source>
</evidence>
<dbReference type="EMBL" id="MLJW01009185">
    <property type="protein sequence ID" value="OIQ63231.1"/>
    <property type="molecule type" value="Genomic_DNA"/>
</dbReference>
<organism evidence="2">
    <name type="scientific">mine drainage metagenome</name>
    <dbReference type="NCBI Taxonomy" id="410659"/>
    <lineage>
        <taxon>unclassified sequences</taxon>
        <taxon>metagenomes</taxon>
        <taxon>ecological metagenomes</taxon>
    </lineage>
</organism>
<sequence length="293" mass="31013">MQVEPTDSETAPAQAGASGGAETGPCRGEQDQGRDHAGTVDGEHHACGQDGVPRGGQTQNRTKDRAGAEAREARDGPEQEGSREASASPRVGRDASGAGDQSLHVEAEPEDLHEAEGDDQPARDRDEHAALADERGAHERGSQPDRDERERQAEVEDGTVQQQPSTRADGAREERRQQERAARAEQGQGASEERREEPDVHAHPFASASALWTASTKTWVGCAPITGCPPMRKLGVEVTPIFAPSSALACTAAATAEEVRSVVNRGTSRPRSVARTVSAWGLSPLGSRFLPSA</sequence>
<accession>A0A1J5P5Y7</accession>
<dbReference type="AlphaFoldDB" id="A0A1J5P5Y7"/>
<evidence type="ECO:0000256" key="1">
    <source>
        <dbReference type="SAM" id="MobiDB-lite"/>
    </source>
</evidence>
<protein>
    <submittedName>
        <fullName evidence="2">Uncharacterized protein</fullName>
    </submittedName>
</protein>
<feature type="compositionally biased region" description="Basic and acidic residues" evidence="1">
    <location>
        <begin position="61"/>
        <end position="83"/>
    </location>
</feature>
<gene>
    <name evidence="2" type="ORF">GALL_552280</name>
</gene>
<feature type="compositionally biased region" description="Basic and acidic residues" evidence="1">
    <location>
        <begin position="191"/>
        <end position="202"/>
    </location>
</feature>
<feature type="compositionally biased region" description="Basic and acidic residues" evidence="1">
    <location>
        <begin position="28"/>
        <end position="47"/>
    </location>
</feature>
<feature type="compositionally biased region" description="Basic and acidic residues" evidence="1">
    <location>
        <begin position="103"/>
        <end position="154"/>
    </location>
</feature>
<proteinExistence type="predicted"/>